<evidence type="ECO:0000313" key="4">
    <source>
        <dbReference type="WBParaSite" id="NBR_0000065701-mRNA-1"/>
    </source>
</evidence>
<sequence length="88" mass="9611">MLQLTKSTQPAEKSFGTGGDDVGDDDEMFCHNRDRSSHDTWDVDEPDKNFDAFASSCWAYQTLWNATSAGRPPHSTGILSLTAATANN</sequence>
<name>A0A0N4XDQ5_NIPBR</name>
<dbReference type="WBParaSite" id="NBR_0000065701-mRNA-1">
    <property type="protein sequence ID" value="NBR_0000065701-mRNA-1"/>
    <property type="gene ID" value="NBR_0000065701"/>
</dbReference>
<dbReference type="Proteomes" id="UP000271162">
    <property type="component" value="Unassembled WGS sequence"/>
</dbReference>
<feature type="compositionally biased region" description="Polar residues" evidence="1">
    <location>
        <begin position="1"/>
        <end position="11"/>
    </location>
</feature>
<keyword evidence="3" id="KW-1185">Reference proteome</keyword>
<reference evidence="2 3" key="2">
    <citation type="submission" date="2018-11" db="EMBL/GenBank/DDBJ databases">
        <authorList>
            <consortium name="Pathogen Informatics"/>
        </authorList>
    </citation>
    <scope>NUCLEOTIDE SEQUENCE [LARGE SCALE GENOMIC DNA]</scope>
</reference>
<reference evidence="4" key="1">
    <citation type="submission" date="2017-02" db="UniProtKB">
        <authorList>
            <consortium name="WormBaseParasite"/>
        </authorList>
    </citation>
    <scope>IDENTIFICATION</scope>
</reference>
<dbReference type="AlphaFoldDB" id="A0A0N4XDQ5"/>
<evidence type="ECO:0000256" key="1">
    <source>
        <dbReference type="SAM" id="MobiDB-lite"/>
    </source>
</evidence>
<accession>A0A0N4XDQ5</accession>
<protein>
    <submittedName>
        <fullName evidence="2 4">Uncharacterized protein</fullName>
    </submittedName>
</protein>
<feature type="region of interest" description="Disordered" evidence="1">
    <location>
        <begin position="1"/>
        <end position="45"/>
    </location>
</feature>
<feature type="compositionally biased region" description="Basic and acidic residues" evidence="1">
    <location>
        <begin position="28"/>
        <end position="45"/>
    </location>
</feature>
<proteinExistence type="predicted"/>
<gene>
    <name evidence="2" type="ORF">NBR_LOCUS658</name>
</gene>
<dbReference type="EMBL" id="UYSL01000331">
    <property type="protein sequence ID" value="VDL63501.1"/>
    <property type="molecule type" value="Genomic_DNA"/>
</dbReference>
<feature type="region of interest" description="Disordered" evidence="1">
    <location>
        <begin position="69"/>
        <end position="88"/>
    </location>
</feature>
<evidence type="ECO:0000313" key="3">
    <source>
        <dbReference type="Proteomes" id="UP000271162"/>
    </source>
</evidence>
<organism evidence="4">
    <name type="scientific">Nippostrongylus brasiliensis</name>
    <name type="common">Rat hookworm</name>
    <dbReference type="NCBI Taxonomy" id="27835"/>
    <lineage>
        <taxon>Eukaryota</taxon>
        <taxon>Metazoa</taxon>
        <taxon>Ecdysozoa</taxon>
        <taxon>Nematoda</taxon>
        <taxon>Chromadorea</taxon>
        <taxon>Rhabditida</taxon>
        <taxon>Rhabditina</taxon>
        <taxon>Rhabditomorpha</taxon>
        <taxon>Strongyloidea</taxon>
        <taxon>Heligmosomidae</taxon>
        <taxon>Nippostrongylus</taxon>
    </lineage>
</organism>
<evidence type="ECO:0000313" key="2">
    <source>
        <dbReference type="EMBL" id="VDL63501.1"/>
    </source>
</evidence>
<feature type="compositionally biased region" description="Polar residues" evidence="1">
    <location>
        <begin position="77"/>
        <end position="88"/>
    </location>
</feature>